<comment type="subcellular location">
    <subcellularLocation>
        <location evidence="1">Nucleus</location>
    </subcellularLocation>
</comment>
<feature type="region of interest" description="Disordered" evidence="6">
    <location>
        <begin position="93"/>
        <end position="133"/>
    </location>
</feature>
<dbReference type="SMART" id="SM00066">
    <property type="entry name" value="GAL4"/>
    <property type="match status" value="1"/>
</dbReference>
<evidence type="ECO:0000259" key="8">
    <source>
        <dbReference type="PROSITE" id="PS50073"/>
    </source>
</evidence>
<dbReference type="Pfam" id="PF04082">
    <property type="entry name" value="Fungal_trans"/>
    <property type="match status" value="1"/>
</dbReference>
<dbReference type="GO" id="GO:0006351">
    <property type="term" value="P:DNA-templated transcription"/>
    <property type="evidence" value="ECO:0007669"/>
    <property type="project" value="InterPro"/>
</dbReference>
<protein>
    <recommendedName>
        <fullName evidence="11">Zn(2)-C6 fungal-type domain-containing protein</fullName>
    </recommendedName>
</protein>
<dbReference type="InterPro" id="IPR007219">
    <property type="entry name" value="XnlR_reg_dom"/>
</dbReference>
<dbReference type="AlphaFoldDB" id="A0A9Q5NBT9"/>
<dbReference type="CDD" id="cd12148">
    <property type="entry name" value="fungal_TF_MHR"/>
    <property type="match status" value="1"/>
</dbReference>
<evidence type="ECO:0000256" key="6">
    <source>
        <dbReference type="SAM" id="MobiDB-lite"/>
    </source>
</evidence>
<dbReference type="Proteomes" id="UP000757232">
    <property type="component" value="Unassembled WGS sequence"/>
</dbReference>
<feature type="compositionally biased region" description="Basic and acidic residues" evidence="6">
    <location>
        <begin position="887"/>
        <end position="899"/>
    </location>
</feature>
<proteinExistence type="predicted"/>
<feature type="domain" description="Zn(2)-C6 fungal-type" evidence="7">
    <location>
        <begin position="35"/>
        <end position="67"/>
    </location>
</feature>
<dbReference type="PANTHER" id="PTHR47338:SF29">
    <property type="entry name" value="ZN(2)-C6 FUNGAL-TYPE DOMAIN-CONTAINING PROTEIN"/>
    <property type="match status" value="1"/>
</dbReference>
<feature type="region of interest" description="Disordered" evidence="6">
    <location>
        <begin position="1"/>
        <end position="32"/>
    </location>
</feature>
<feature type="compositionally biased region" description="Low complexity" evidence="6">
    <location>
        <begin position="251"/>
        <end position="269"/>
    </location>
</feature>
<evidence type="ECO:0000259" key="7">
    <source>
        <dbReference type="PROSITE" id="PS50048"/>
    </source>
</evidence>
<evidence type="ECO:0000256" key="5">
    <source>
        <dbReference type="ARBA" id="ARBA00023242"/>
    </source>
</evidence>
<feature type="compositionally biased region" description="Polar residues" evidence="6">
    <location>
        <begin position="861"/>
        <end position="885"/>
    </location>
</feature>
<dbReference type="PANTHER" id="PTHR47338">
    <property type="entry name" value="ZN(II)2CYS6 TRANSCRIPTION FACTOR (EUROFUNG)-RELATED"/>
    <property type="match status" value="1"/>
</dbReference>
<evidence type="ECO:0008006" key="11">
    <source>
        <dbReference type="Google" id="ProtNLM"/>
    </source>
</evidence>
<dbReference type="Pfam" id="PF00172">
    <property type="entry name" value="Zn_clus"/>
    <property type="match status" value="1"/>
</dbReference>
<evidence type="ECO:0000313" key="10">
    <source>
        <dbReference type="Proteomes" id="UP000757232"/>
    </source>
</evidence>
<dbReference type="SMART" id="SM00906">
    <property type="entry name" value="Fungal_trans"/>
    <property type="match status" value="1"/>
</dbReference>
<feature type="compositionally biased region" description="Polar residues" evidence="6">
    <location>
        <begin position="158"/>
        <end position="169"/>
    </location>
</feature>
<keyword evidence="4" id="KW-0804">Transcription</keyword>
<dbReference type="GO" id="GO:0005634">
    <property type="term" value="C:nucleus"/>
    <property type="evidence" value="ECO:0007669"/>
    <property type="project" value="UniProtKB-SubCell"/>
</dbReference>
<dbReference type="PROSITE" id="PS50048">
    <property type="entry name" value="ZN2_CY6_FUNGAL_2"/>
    <property type="match status" value="1"/>
</dbReference>
<reference evidence="9" key="1">
    <citation type="submission" date="2016-06" db="EMBL/GenBank/DDBJ databases">
        <title>Draft Genome sequence of the fungus Inonotus baumii.</title>
        <authorList>
            <person name="Zhu H."/>
            <person name="Lin W."/>
        </authorList>
    </citation>
    <scope>NUCLEOTIDE SEQUENCE</scope>
    <source>
        <strain evidence="9">821</strain>
    </source>
</reference>
<feature type="region of interest" description="Disordered" evidence="6">
    <location>
        <begin position="861"/>
        <end position="899"/>
    </location>
</feature>
<dbReference type="Gene3D" id="4.10.240.10">
    <property type="entry name" value="Zn(2)-C6 fungal-type DNA-binding domain"/>
    <property type="match status" value="1"/>
</dbReference>
<feature type="compositionally biased region" description="Basic and acidic residues" evidence="6">
    <location>
        <begin position="93"/>
        <end position="111"/>
    </location>
</feature>
<feature type="compositionally biased region" description="Low complexity" evidence="6">
    <location>
        <begin position="1"/>
        <end position="26"/>
    </location>
</feature>
<feature type="region of interest" description="Disordered" evidence="6">
    <location>
        <begin position="418"/>
        <end position="437"/>
    </location>
</feature>
<dbReference type="CDD" id="cd00067">
    <property type="entry name" value="GAL4"/>
    <property type="match status" value="1"/>
</dbReference>
<gene>
    <name evidence="9" type="ORF">A7U60_g583</name>
</gene>
<accession>A0A9Q5NBT9</accession>
<dbReference type="SUPFAM" id="SSF57701">
    <property type="entry name" value="Zn2/Cys6 DNA-binding domain"/>
    <property type="match status" value="1"/>
</dbReference>
<evidence type="ECO:0000256" key="2">
    <source>
        <dbReference type="ARBA" id="ARBA00022723"/>
    </source>
</evidence>
<keyword evidence="3" id="KW-0805">Transcription regulation</keyword>
<keyword evidence="2" id="KW-0479">Metal-binding</keyword>
<evidence type="ECO:0000256" key="3">
    <source>
        <dbReference type="ARBA" id="ARBA00023015"/>
    </source>
</evidence>
<dbReference type="GO" id="GO:0000981">
    <property type="term" value="F:DNA-binding transcription factor activity, RNA polymerase II-specific"/>
    <property type="evidence" value="ECO:0007669"/>
    <property type="project" value="InterPro"/>
</dbReference>
<dbReference type="PROSITE" id="PS50073">
    <property type="entry name" value="COPPER_FIST_2"/>
    <property type="match status" value="1"/>
</dbReference>
<feature type="region of interest" description="Disordered" evidence="6">
    <location>
        <begin position="251"/>
        <end position="271"/>
    </location>
</feature>
<keyword evidence="10" id="KW-1185">Reference proteome</keyword>
<sequence length="1043" mass="111844">MAHQVATPSDSGSGSGSASMDAPASGTTSLPRGKACLRCRKRKMRCDGTHPACAQCVRAHKADACQYDDGRGKTRTQALRERIVRLEAELQRLREGRGESSLESPGAREDSVFLMDPHAPPPPPPSSSDSENMFGELDYVDFGADAFGPGSGMDIERPTTSLSDPSTSVSAPIFTSEPLSFDCVDEYEGGVQRNRTIRPRDHRLRTPGLQEPRERPRPSSGVFGYSANHPLVQQAQAQAFGSPYQGQFQLGHSRTSSVGSVSPSSSTVGSIGGHGQPLGASPYSNYADPLSHEASPFPSPEPSMFSTAIPAFASMRLDRDATLDISSETEATLVQLVVAHRDQFGLAFHPGRLLASLSQPPELQNHHPVLKDALMLVGAYLARRACGTTIISEAAEMALLKRAQVGLSDALHLASLQRPRQHDGTVSPPRQQSLGNGNEIYTSPALDALQASVLLARYLFAEGRSNEARMHVVRAADLVLQLGLHQLFSNGPSNESGASRLHIPPPSDSVALGECVALFWVAFVLDRMVATALNLPPCIADDECVETRIDTPWPEDVEEYENIPMESVHGSATLRNFFVHQGVQVAGVSLGGFSPSALLAKASALYAACARTSANWGVHSLASPPPAIVISSSTSSGSTTAQDVEQPSMILARLEACLARLASTLLPAHQLGAGLPDSERRKQVVLHTLIHASVVRLHSRLAQAGVGVSLDKCVRAARAAAALTRAHVGEKDYALFDPVFESCWIALADVFTWEPVRASAATPGCSASAWVPHDHGALVSALARLQGSNNAQAFPLDSSPSSDTKLTSSDASGMWDGVVVAVDSVRSGLEDAQVNASGQREVADGAPDILAGSKSVMTRIQNGANTDSTPGLDSDHSNVSSTSGQPDVRDGAKPDSSDELDKRLHKGLEECTLVLLACAREFDWFLILPWMDIIDLQLFFGTTELAKDEDAIWPNATGWTHCPFNRTCASLSSDPLPKGDAADQKEAEFGLLYSILYSVLVHLMSMHAEERQLIRTVRFRISDVCVQRNKKLLELRRMQEMEK</sequence>
<dbReference type="InterPro" id="IPR050815">
    <property type="entry name" value="TF_fung"/>
</dbReference>
<evidence type="ECO:0000256" key="4">
    <source>
        <dbReference type="ARBA" id="ARBA00023163"/>
    </source>
</evidence>
<dbReference type="EMBL" id="LNZH02000035">
    <property type="protein sequence ID" value="OCB92088.1"/>
    <property type="molecule type" value="Genomic_DNA"/>
</dbReference>
<feature type="region of interest" description="Disordered" evidence="6">
    <location>
        <begin position="199"/>
        <end position="220"/>
    </location>
</feature>
<dbReference type="InterPro" id="IPR036864">
    <property type="entry name" value="Zn2-C6_fun-type_DNA-bd_sf"/>
</dbReference>
<name>A0A9Q5NBT9_SANBA</name>
<feature type="domain" description="Copper-fist" evidence="8">
    <location>
        <begin position="47"/>
        <end position="69"/>
    </location>
</feature>
<feature type="compositionally biased region" description="Polar residues" evidence="6">
    <location>
        <begin position="428"/>
        <end position="437"/>
    </location>
</feature>
<evidence type="ECO:0000313" key="9">
    <source>
        <dbReference type="EMBL" id="OCB92088.1"/>
    </source>
</evidence>
<feature type="region of interest" description="Disordered" evidence="6">
    <location>
        <begin position="150"/>
        <end position="169"/>
    </location>
</feature>
<keyword evidence="5" id="KW-0539">Nucleus</keyword>
<dbReference type="InterPro" id="IPR001138">
    <property type="entry name" value="Zn2Cys6_DnaBD"/>
</dbReference>
<comment type="caution">
    <text evidence="9">The sequence shown here is derived from an EMBL/GenBank/DDBJ whole genome shotgun (WGS) entry which is preliminary data.</text>
</comment>
<dbReference type="GO" id="GO:0003677">
    <property type="term" value="F:DNA binding"/>
    <property type="evidence" value="ECO:0007669"/>
    <property type="project" value="InterPro"/>
</dbReference>
<dbReference type="PROSITE" id="PS00463">
    <property type="entry name" value="ZN2_CY6_FUNGAL_1"/>
    <property type="match status" value="1"/>
</dbReference>
<organism evidence="9 10">
    <name type="scientific">Sanghuangporus baumii</name>
    <name type="common">Phellinus baumii</name>
    <dbReference type="NCBI Taxonomy" id="108892"/>
    <lineage>
        <taxon>Eukaryota</taxon>
        <taxon>Fungi</taxon>
        <taxon>Dikarya</taxon>
        <taxon>Basidiomycota</taxon>
        <taxon>Agaricomycotina</taxon>
        <taxon>Agaricomycetes</taxon>
        <taxon>Hymenochaetales</taxon>
        <taxon>Hymenochaetaceae</taxon>
        <taxon>Sanghuangporus</taxon>
    </lineage>
</organism>
<dbReference type="InterPro" id="IPR001083">
    <property type="entry name" value="Cu_fist_DNA-bd_dom"/>
</dbReference>
<evidence type="ECO:0000256" key="1">
    <source>
        <dbReference type="ARBA" id="ARBA00004123"/>
    </source>
</evidence>
<dbReference type="GO" id="GO:0005507">
    <property type="term" value="F:copper ion binding"/>
    <property type="evidence" value="ECO:0007669"/>
    <property type="project" value="InterPro"/>
</dbReference>
<dbReference type="GO" id="GO:0008270">
    <property type="term" value="F:zinc ion binding"/>
    <property type="evidence" value="ECO:0007669"/>
    <property type="project" value="InterPro"/>
</dbReference>
<dbReference type="OrthoDB" id="2123952at2759"/>